<reference evidence="4" key="1">
    <citation type="submission" date="2008-06" db="EMBL/GenBank/DDBJ databases">
        <authorList>
            <person name="Lorenzi H."/>
            <person name="Inman J."/>
            <person name="Miller J."/>
            <person name="Schobel S."/>
            <person name="Amedeo P."/>
            <person name="Caler E.V."/>
            <person name="da Silva J."/>
        </authorList>
    </citation>
    <scope>NUCLEOTIDE SEQUENCE [LARGE SCALE GENOMIC DNA]</scope>
    <source>
        <strain evidence="4">RN66</strain>
    </source>
</reference>
<evidence type="ECO:0000313" key="4">
    <source>
        <dbReference type="EMBL" id="EEA06101.1"/>
    </source>
</evidence>
<feature type="coiled-coil region" evidence="1">
    <location>
        <begin position="749"/>
        <end position="1167"/>
    </location>
</feature>
<proteinExistence type="predicted"/>
<protein>
    <submittedName>
        <fullName evidence="4">Uncharacterized protein</fullName>
    </submittedName>
</protein>
<dbReference type="VEuPathDB" id="CryptoDB:CMU_018580"/>
<organism evidence="4 5">
    <name type="scientific">Cryptosporidium muris (strain RN66)</name>
    <dbReference type="NCBI Taxonomy" id="441375"/>
    <lineage>
        <taxon>Eukaryota</taxon>
        <taxon>Sar</taxon>
        <taxon>Alveolata</taxon>
        <taxon>Apicomplexa</taxon>
        <taxon>Conoidasida</taxon>
        <taxon>Coccidia</taxon>
        <taxon>Eucoccidiorida</taxon>
        <taxon>Eimeriorina</taxon>
        <taxon>Cryptosporidiidae</taxon>
        <taxon>Cryptosporidium</taxon>
    </lineage>
</organism>
<dbReference type="OMA" id="YYLSFSE"/>
<feature type="chain" id="PRO_5002842201" evidence="3">
    <location>
        <begin position="23"/>
        <end position="1954"/>
    </location>
</feature>
<feature type="compositionally biased region" description="Polar residues" evidence="2">
    <location>
        <begin position="1392"/>
        <end position="1410"/>
    </location>
</feature>
<keyword evidence="5" id="KW-1185">Reference proteome</keyword>
<evidence type="ECO:0000256" key="2">
    <source>
        <dbReference type="SAM" id="MobiDB-lite"/>
    </source>
</evidence>
<accession>B6AD97</accession>
<gene>
    <name evidence="4" type="ORF">CMU_018580</name>
</gene>
<keyword evidence="1" id="KW-0175">Coiled coil</keyword>
<feature type="signal peptide" evidence="3">
    <location>
        <begin position="1"/>
        <end position="22"/>
    </location>
</feature>
<keyword evidence="3" id="KW-0732">Signal</keyword>
<dbReference type="Proteomes" id="UP000001460">
    <property type="component" value="Unassembled WGS sequence"/>
</dbReference>
<dbReference type="EMBL" id="DS989728">
    <property type="protein sequence ID" value="EEA06101.1"/>
    <property type="molecule type" value="Genomic_DNA"/>
</dbReference>
<dbReference type="OrthoDB" id="341452at2759"/>
<evidence type="ECO:0000313" key="5">
    <source>
        <dbReference type="Proteomes" id="UP000001460"/>
    </source>
</evidence>
<dbReference type="RefSeq" id="XP_002140450.1">
    <property type="nucleotide sequence ID" value="XM_002140414.1"/>
</dbReference>
<evidence type="ECO:0000256" key="3">
    <source>
        <dbReference type="SAM" id="SignalP"/>
    </source>
</evidence>
<dbReference type="GeneID" id="6995514"/>
<name>B6AD97_CRYMR</name>
<evidence type="ECO:0000256" key="1">
    <source>
        <dbReference type="SAM" id="Coils"/>
    </source>
</evidence>
<sequence length="1954" mass="227367">MVLGKYILYFFLFTCFLDQTIQLEDANIINANIYNNSQLHSRPENEYDRVKDEEWISLSAERRCQLIIDKLEHDTLVTSEYARLNLIIYSLLRPIPVEDNGICLKRLIIWHYEKVELIKSNPKIKNYEDILPVRLLLLGMSPNQHPRESRNLAEIPNFLNIACKHLLSQKPRVRWPLNAARNHPYIAEVFGFQKLWIYSTTEVLSACAQHIFQTSNGYIISILVSAEQLVDETTFYDLKNAWKDRIKGSIEQVRINMDMEENKEVKNKILRTNVTKHDPQEKDIPKEVRCYGKLEIEEVPMKRPTEIRFSPSKLPVPELPTSVSSEICSEVQTKEIPGMSKYNLFPGFSSPETFSSIIVPSEYPYENPHLTPIHPDDRGNVNFKIYRNFWKTPYLTETEKHLGKNTLDKYIIKKAGISWPNIKEDALKWESNILSRQIPPRIEVYEVPKMMEQRKLVYPYEIDETGILSYYNYVSDQDIDNTYKYDKYDKYAYYDDEELKKQKSKEYSDSSSYLLKEPLVITEAQSTQNIPTLKYEGLVGKRFINLLLTTKRDVNAKNNVLDEDDETVYLEMKFREAARRAMINWFYDQKPEGYRINGKDRVVLKRIFQCIDRIDPVEHEELLILGDNEIVRAVLEKYNRIINRREPKEMEKILVASSKKRPYKINILKSHNRNKHETHKDTEEFPSQVLEEEIITFVPSGKKSHLAKDKYNFSNLLKEERLKRFHKLLRKTIESRLKRIESKNNKKIVNNETERLKKLLDDERKYREKLESEYKNNLEEHAKIMDILKNNQEKIRNKMKDENEKEKARLRGEMNQSMEQMEVALNVASSAIGDLEKQNEFLNNKLKNLDEENKMIRMMINMRDNYMKELEKNHFEAETKQQKQLNEMKSIYEKQLKDLKSNIENNDPITGFKNMVENLEIEAQTQLNRIDDTQVSENKIKEAINHRIREREKQLELAYQRQKRRDVEYLGYILQLLEQKGTMNAEKVANELKDRIMQLEDKQEELQNTREELEIVNNDLIQKVEQQHEKIKELMKQVEDMKIQRNTAHEELKLAKIKLNDVEDVEKILKRKMENIESSGAPSDEILEYLKKALSVAEKEKETAKKDVENARIGYDQSEVGMQTAIKDLENARDIYEKNKTFEKQLNEEREEKLKERKERLQRAKEAGVSQASSDLLKCDITPLLDHELEELNRLRQLGLEELSDTDRINLISLGQRQLATREVSFEASLASINSKVAKELDEKEIQSVSTLWEDAAGASISSIELENSKSDIVLKKLEEQDRSIKAMKDILLETQGTIEELNKQLILHRELSNSEKEPIQIYNEKKGVDVFEESMIPENTPYPIHTQKISYMDSIAPKEQTPLVEPDTIKSEMALGSEISEKEHTGELSDQGKSYESTSELSQSQQDFSENSRLLMKELLEKTKKAKEDSPLSVLNRRESSYTPVVKHSISVPNINPKETLVANTIYEDTINNHQQKEGPVERNVYILHDIQVPRPPSSSIKCEGIVKSFQRSLKQFLDNFQSNGKKFEVLSRTVLPGLQYDECYNSTISIFETYEEKLSKKGAHTRVVVLLTDFLDSGVVSLGDFRGAGYIQSKIPYIVQNMLGVLKYNSGSTSMVEKIINNFPSEWIHEHIKTCKELLSGKSILSISKSGLSPTSTTGRSDSISIPLQEALLELTDIPPIILANLEVAPRPDREPCVRTMRRMKQRLGEVKGLLNSQSELKLKHKLKFQDPQTKLFIFTLEDTIPYEISEVTQNIVPYCEKYIEELFIKMSNMRWIAIPKSNPLVRIMVIPTTNNPALQNDNIDVTLWKKKALKLAFAHKDILDNWTGTTLTKHLTAEDLSTKTFMSDKRARELIIQLLDTLNLKNPEDIKFLEDNGWGIIDDKSDGKFIRRPVEGILFIVRSSDVIPPGTEIDPRFLSMDPDESPYILEHVIKKYNTMSSESTESSESSE</sequence>
<feature type="region of interest" description="Disordered" evidence="2">
    <location>
        <begin position="1378"/>
        <end position="1410"/>
    </location>
</feature>